<dbReference type="RefSeq" id="WP_007992032.1">
    <property type="nucleotide sequence ID" value="NZ_BMZC01000002.1"/>
</dbReference>
<organism evidence="1 2">
    <name type="scientific">Paraglaciecola chathamensis</name>
    <dbReference type="NCBI Taxonomy" id="368405"/>
    <lineage>
        <taxon>Bacteria</taxon>
        <taxon>Pseudomonadati</taxon>
        <taxon>Pseudomonadota</taxon>
        <taxon>Gammaproteobacteria</taxon>
        <taxon>Alteromonadales</taxon>
        <taxon>Alteromonadaceae</taxon>
        <taxon>Paraglaciecola</taxon>
    </lineage>
</organism>
<protein>
    <submittedName>
        <fullName evidence="1">Uncharacterized protein</fullName>
    </submittedName>
</protein>
<reference evidence="1" key="1">
    <citation type="journal article" date="2014" name="Int. J. Syst. Evol. Microbiol.">
        <title>Complete genome sequence of Corynebacterium casei LMG S-19264T (=DSM 44701T), isolated from a smear-ripened cheese.</title>
        <authorList>
            <consortium name="US DOE Joint Genome Institute (JGI-PGF)"/>
            <person name="Walter F."/>
            <person name="Albersmeier A."/>
            <person name="Kalinowski J."/>
            <person name="Ruckert C."/>
        </authorList>
    </citation>
    <scope>NUCLEOTIDE SEQUENCE</scope>
    <source>
        <strain evidence="1">KCTC 32337</strain>
    </source>
</reference>
<name>A0A8H9LV72_9ALTE</name>
<dbReference type="AlphaFoldDB" id="A0A8H9LV72"/>
<dbReference type="EMBL" id="BMZC01000002">
    <property type="protein sequence ID" value="GGZ51483.1"/>
    <property type="molecule type" value="Genomic_DNA"/>
</dbReference>
<comment type="caution">
    <text evidence="1">The sequence shown here is derived from an EMBL/GenBank/DDBJ whole genome shotgun (WGS) entry which is preliminary data.</text>
</comment>
<gene>
    <name evidence="1" type="ORF">GCM10011274_06740</name>
</gene>
<evidence type="ECO:0000313" key="2">
    <source>
        <dbReference type="Proteomes" id="UP000622604"/>
    </source>
</evidence>
<evidence type="ECO:0000313" key="1">
    <source>
        <dbReference type="EMBL" id="GGZ51483.1"/>
    </source>
</evidence>
<accession>A0A8H9LV72</accession>
<reference evidence="1" key="2">
    <citation type="submission" date="2020-09" db="EMBL/GenBank/DDBJ databases">
        <authorList>
            <person name="Sun Q."/>
            <person name="Kim S."/>
        </authorList>
    </citation>
    <scope>NUCLEOTIDE SEQUENCE</scope>
    <source>
        <strain evidence="1">KCTC 32337</strain>
    </source>
</reference>
<dbReference type="Proteomes" id="UP000622604">
    <property type="component" value="Unassembled WGS sequence"/>
</dbReference>
<sequence length="113" mass="12396">MSLMAHKPIVVVLGGMLGGLLFCNNAQAVPEQCLQSSARSETCPHLLYKKSPIDIAKLSIKTGEMVCLCLTDVAGMRGASEEDLSRPKLLVSLRRLADDWDLSESELLRLIRK</sequence>
<proteinExistence type="predicted"/>